<evidence type="ECO:0000313" key="1">
    <source>
        <dbReference type="EMBL" id="NYE16846.1"/>
    </source>
</evidence>
<accession>A0A7Y9GHY4</accession>
<dbReference type="EMBL" id="JACCBT010000001">
    <property type="protein sequence ID" value="NYE16846.1"/>
    <property type="molecule type" value="Genomic_DNA"/>
</dbReference>
<protein>
    <submittedName>
        <fullName evidence="1">Uncharacterized protein</fullName>
    </submittedName>
</protein>
<dbReference type="Proteomes" id="UP000591272">
    <property type="component" value="Unassembled WGS sequence"/>
</dbReference>
<organism evidence="1 2">
    <name type="scientific">Actinomadura citrea</name>
    <dbReference type="NCBI Taxonomy" id="46158"/>
    <lineage>
        <taxon>Bacteria</taxon>
        <taxon>Bacillati</taxon>
        <taxon>Actinomycetota</taxon>
        <taxon>Actinomycetes</taxon>
        <taxon>Streptosporangiales</taxon>
        <taxon>Thermomonosporaceae</taxon>
        <taxon>Actinomadura</taxon>
    </lineage>
</organism>
<dbReference type="AlphaFoldDB" id="A0A7Y9GHY4"/>
<keyword evidence="2" id="KW-1185">Reference proteome</keyword>
<proteinExistence type="predicted"/>
<gene>
    <name evidence="1" type="ORF">BJ999_007142</name>
</gene>
<name>A0A7Y9GHY4_9ACTN</name>
<evidence type="ECO:0000313" key="2">
    <source>
        <dbReference type="Proteomes" id="UP000591272"/>
    </source>
</evidence>
<comment type="caution">
    <text evidence="1">The sequence shown here is derived from an EMBL/GenBank/DDBJ whole genome shotgun (WGS) entry which is preliminary data.</text>
</comment>
<reference evidence="1 2" key="1">
    <citation type="submission" date="2020-07" db="EMBL/GenBank/DDBJ databases">
        <title>Sequencing the genomes of 1000 actinobacteria strains.</title>
        <authorList>
            <person name="Klenk H.-P."/>
        </authorList>
    </citation>
    <scope>NUCLEOTIDE SEQUENCE [LARGE SCALE GENOMIC DNA]</scope>
    <source>
        <strain evidence="1 2">DSM 43461</strain>
    </source>
</reference>
<sequence length="38" mass="4386">MIRAWWSSRSLVGVRRLVEHGFDPSAQGCEFDVLRPQV</sequence>